<dbReference type="PROSITE" id="PS00518">
    <property type="entry name" value="ZF_RING_1"/>
    <property type="match status" value="1"/>
</dbReference>
<dbReference type="GO" id="GO:0008270">
    <property type="term" value="F:zinc ion binding"/>
    <property type="evidence" value="ECO:0007669"/>
    <property type="project" value="UniProtKB-KW"/>
</dbReference>
<dbReference type="EMBL" id="GL385493">
    <property type="protein sequence ID" value="EJT68424.1"/>
    <property type="molecule type" value="Genomic_DNA"/>
</dbReference>
<feature type="compositionally biased region" description="Acidic residues" evidence="4">
    <location>
        <begin position="53"/>
        <end position="70"/>
    </location>
</feature>
<gene>
    <name evidence="6" type="primary">20354455</name>
    <name evidence="5" type="ORF">GGTG_13997</name>
</gene>
<reference evidence="5" key="2">
    <citation type="submission" date="2010-07" db="EMBL/GenBank/DDBJ databases">
        <authorList>
            <consortium name="The Broad Institute Genome Sequencing Platform"/>
            <consortium name="Broad Institute Genome Sequencing Center for Infectious Disease"/>
            <person name="Ma L.-J."/>
            <person name="Dead R."/>
            <person name="Young S."/>
            <person name="Zeng Q."/>
            <person name="Koehrsen M."/>
            <person name="Alvarado L."/>
            <person name="Berlin A."/>
            <person name="Chapman S.B."/>
            <person name="Chen Z."/>
            <person name="Freedman E."/>
            <person name="Gellesch M."/>
            <person name="Goldberg J."/>
            <person name="Griggs A."/>
            <person name="Gujja S."/>
            <person name="Heilman E.R."/>
            <person name="Heiman D."/>
            <person name="Hepburn T."/>
            <person name="Howarth C."/>
            <person name="Jen D."/>
            <person name="Larson L."/>
            <person name="Mehta T."/>
            <person name="Neiman D."/>
            <person name="Pearson M."/>
            <person name="Roberts A."/>
            <person name="Saif S."/>
            <person name="Shea T."/>
            <person name="Shenoy N."/>
            <person name="Sisk P."/>
            <person name="Stolte C."/>
            <person name="Sykes S."/>
            <person name="Walk T."/>
            <person name="White J."/>
            <person name="Yandava C."/>
            <person name="Haas B."/>
            <person name="Nusbaum C."/>
            <person name="Birren B."/>
        </authorList>
    </citation>
    <scope>NUCLEOTIDE SEQUENCE</scope>
    <source>
        <strain evidence="5">R3-111a-1</strain>
    </source>
</reference>
<feature type="region of interest" description="Disordered" evidence="4">
    <location>
        <begin position="137"/>
        <end position="161"/>
    </location>
</feature>
<keyword evidence="2" id="KW-0863">Zinc-finger</keyword>
<dbReference type="HOGENOM" id="CLU_585354_0_0_1"/>
<reference evidence="6" key="5">
    <citation type="submission" date="2018-04" db="UniProtKB">
        <authorList>
            <consortium name="EnsemblFungi"/>
        </authorList>
    </citation>
    <scope>IDENTIFICATION</scope>
    <source>
        <strain evidence="6">R3-111a-1</strain>
    </source>
</reference>
<dbReference type="EnsemblFungi" id="EJT68424">
    <property type="protein sequence ID" value="EJT68424"/>
    <property type="gene ID" value="GGTG_13997"/>
</dbReference>
<dbReference type="eggNOG" id="ENOG502SDJU">
    <property type="taxonomic scope" value="Eukaryota"/>
</dbReference>
<feature type="compositionally biased region" description="Basic and acidic residues" evidence="4">
    <location>
        <begin position="85"/>
        <end position="111"/>
    </location>
</feature>
<dbReference type="Proteomes" id="UP000006039">
    <property type="component" value="Unassembled WGS sequence"/>
</dbReference>
<name>J3PKE3_GAET3</name>
<evidence type="ECO:0000256" key="1">
    <source>
        <dbReference type="ARBA" id="ARBA00022723"/>
    </source>
</evidence>
<dbReference type="InterPro" id="IPR038886">
    <property type="entry name" value="E3_SLX5/Rfp1"/>
</dbReference>
<dbReference type="RefSeq" id="XP_009230186.1">
    <property type="nucleotide sequence ID" value="XM_009231922.1"/>
</dbReference>
<dbReference type="OrthoDB" id="2398441at2759"/>
<dbReference type="GO" id="GO:0004842">
    <property type="term" value="F:ubiquitin-protein transferase activity"/>
    <property type="evidence" value="ECO:0007669"/>
    <property type="project" value="TreeGrafter"/>
</dbReference>
<evidence type="ECO:0000256" key="3">
    <source>
        <dbReference type="ARBA" id="ARBA00022833"/>
    </source>
</evidence>
<dbReference type="InterPro" id="IPR017907">
    <property type="entry name" value="Znf_RING_CS"/>
</dbReference>
<dbReference type="STRING" id="644352.J3PKE3"/>
<keyword evidence="7" id="KW-1185">Reference proteome</keyword>
<dbReference type="GeneID" id="20354455"/>
<organism evidence="5">
    <name type="scientific">Gaeumannomyces tritici (strain R3-111a-1)</name>
    <name type="common">Wheat and barley take-all root rot fungus</name>
    <name type="synonym">Gaeumannomyces graminis var. tritici</name>
    <dbReference type="NCBI Taxonomy" id="644352"/>
    <lineage>
        <taxon>Eukaryota</taxon>
        <taxon>Fungi</taxon>
        <taxon>Dikarya</taxon>
        <taxon>Ascomycota</taxon>
        <taxon>Pezizomycotina</taxon>
        <taxon>Sordariomycetes</taxon>
        <taxon>Sordariomycetidae</taxon>
        <taxon>Magnaporthales</taxon>
        <taxon>Magnaporthaceae</taxon>
        <taxon>Gaeumannomyces</taxon>
    </lineage>
</organism>
<dbReference type="PANTHER" id="PTHR28042">
    <property type="entry name" value="E3 UBIQUITIN-PROTEIN LIGASE COMPLEX SLX5-SLX8 SUBUNIT SLX5"/>
    <property type="match status" value="1"/>
</dbReference>
<dbReference type="VEuPathDB" id="FungiDB:GGTG_13997"/>
<dbReference type="PANTHER" id="PTHR28042:SF1">
    <property type="entry name" value="E3 UBIQUITIN-PROTEIN LIGASE COMPLEX SLX5-SLX8 SUBUNIT SLX5"/>
    <property type="match status" value="1"/>
</dbReference>
<protein>
    <recommendedName>
        <fullName evidence="8">RING-type domain-containing protein</fullName>
    </recommendedName>
</protein>
<keyword evidence="1" id="KW-0479">Metal-binding</keyword>
<feature type="region of interest" description="Disordered" evidence="4">
    <location>
        <begin position="397"/>
        <end position="417"/>
    </location>
</feature>
<feature type="compositionally biased region" description="Gly residues" evidence="4">
    <location>
        <begin position="222"/>
        <end position="232"/>
    </location>
</feature>
<dbReference type="GO" id="GO:0033768">
    <property type="term" value="C:SUMO-targeted ubiquitin ligase complex"/>
    <property type="evidence" value="ECO:0007669"/>
    <property type="project" value="TreeGrafter"/>
</dbReference>
<proteinExistence type="predicted"/>
<reference evidence="5" key="3">
    <citation type="submission" date="2010-09" db="EMBL/GenBank/DDBJ databases">
        <title>Annotation of Gaeumannomyces graminis var. tritici R3-111a-1.</title>
        <authorList>
            <consortium name="The Broad Institute Genome Sequencing Platform"/>
            <person name="Ma L.-J."/>
            <person name="Dead R."/>
            <person name="Young S.K."/>
            <person name="Zeng Q."/>
            <person name="Gargeya S."/>
            <person name="Fitzgerald M."/>
            <person name="Haas B."/>
            <person name="Abouelleil A."/>
            <person name="Alvarado L."/>
            <person name="Arachchi H.M."/>
            <person name="Berlin A."/>
            <person name="Brown A."/>
            <person name="Chapman S.B."/>
            <person name="Chen Z."/>
            <person name="Dunbar C."/>
            <person name="Freedman E."/>
            <person name="Gearin G."/>
            <person name="Gellesch M."/>
            <person name="Goldberg J."/>
            <person name="Griggs A."/>
            <person name="Gujja S."/>
            <person name="Heiman D."/>
            <person name="Howarth C."/>
            <person name="Larson L."/>
            <person name="Lui A."/>
            <person name="MacDonald P.J.P."/>
            <person name="Mehta T."/>
            <person name="Montmayeur A."/>
            <person name="Murphy C."/>
            <person name="Neiman D."/>
            <person name="Pearson M."/>
            <person name="Priest M."/>
            <person name="Roberts A."/>
            <person name="Saif S."/>
            <person name="Shea T."/>
            <person name="Shenoy N."/>
            <person name="Sisk P."/>
            <person name="Stolte C."/>
            <person name="Sykes S."/>
            <person name="Yandava C."/>
            <person name="Wortman J."/>
            <person name="Nusbaum C."/>
            <person name="Birren B."/>
        </authorList>
    </citation>
    <scope>NUCLEOTIDE SEQUENCE</scope>
    <source>
        <strain evidence="5">R3-111a-1</strain>
    </source>
</reference>
<evidence type="ECO:0008006" key="8">
    <source>
        <dbReference type="Google" id="ProtNLM"/>
    </source>
</evidence>
<evidence type="ECO:0000313" key="5">
    <source>
        <dbReference type="EMBL" id="EJT68424.1"/>
    </source>
</evidence>
<reference evidence="6" key="4">
    <citation type="journal article" date="2015" name="G3 (Bethesda)">
        <title>Genome sequences of three phytopathogenic species of the Magnaporthaceae family of fungi.</title>
        <authorList>
            <person name="Okagaki L.H."/>
            <person name="Nunes C.C."/>
            <person name="Sailsbery J."/>
            <person name="Clay B."/>
            <person name="Brown D."/>
            <person name="John T."/>
            <person name="Oh Y."/>
            <person name="Young N."/>
            <person name="Fitzgerald M."/>
            <person name="Haas B.J."/>
            <person name="Zeng Q."/>
            <person name="Young S."/>
            <person name="Adiconis X."/>
            <person name="Fan L."/>
            <person name="Levin J.Z."/>
            <person name="Mitchell T.K."/>
            <person name="Okubara P.A."/>
            <person name="Farman M.L."/>
            <person name="Kohn L.M."/>
            <person name="Birren B."/>
            <person name="Ma L.-J."/>
            <person name="Dean R.A."/>
        </authorList>
    </citation>
    <scope>NUCLEOTIDE SEQUENCE</scope>
    <source>
        <strain evidence="6">R3-111a-1</strain>
    </source>
</reference>
<feature type="compositionally biased region" description="Low complexity" evidence="4">
    <location>
        <begin position="39"/>
        <end position="50"/>
    </location>
</feature>
<dbReference type="AlphaFoldDB" id="J3PKE3"/>
<evidence type="ECO:0000256" key="2">
    <source>
        <dbReference type="ARBA" id="ARBA00022771"/>
    </source>
</evidence>
<reference evidence="7" key="1">
    <citation type="submission" date="2010-07" db="EMBL/GenBank/DDBJ databases">
        <title>The genome sequence of Gaeumannomyces graminis var. tritici strain R3-111a-1.</title>
        <authorList>
            <consortium name="The Broad Institute Genome Sequencing Platform"/>
            <person name="Ma L.-J."/>
            <person name="Dead R."/>
            <person name="Young S."/>
            <person name="Zeng Q."/>
            <person name="Koehrsen M."/>
            <person name="Alvarado L."/>
            <person name="Berlin A."/>
            <person name="Chapman S.B."/>
            <person name="Chen Z."/>
            <person name="Freedman E."/>
            <person name="Gellesch M."/>
            <person name="Goldberg J."/>
            <person name="Griggs A."/>
            <person name="Gujja S."/>
            <person name="Heilman E.R."/>
            <person name="Heiman D."/>
            <person name="Hepburn T."/>
            <person name="Howarth C."/>
            <person name="Jen D."/>
            <person name="Larson L."/>
            <person name="Mehta T."/>
            <person name="Neiman D."/>
            <person name="Pearson M."/>
            <person name="Roberts A."/>
            <person name="Saif S."/>
            <person name="Shea T."/>
            <person name="Shenoy N."/>
            <person name="Sisk P."/>
            <person name="Stolte C."/>
            <person name="Sykes S."/>
            <person name="Walk T."/>
            <person name="White J."/>
            <person name="Yandava C."/>
            <person name="Haas B."/>
            <person name="Nusbaum C."/>
            <person name="Birren B."/>
        </authorList>
    </citation>
    <scope>NUCLEOTIDE SEQUENCE [LARGE SCALE GENOMIC DNA]</scope>
    <source>
        <strain evidence="7">R3-111a-1</strain>
    </source>
</reference>
<sequence>MSDSEVEEISNPSRPRAHATPNARNARDDELVHIELATSSPPARQQRSPPVTIEDDDDDDEDDNDDEEEQSLFVSQNPSPVPERAAPERAAPERAAPERAFPDRERLREAGRSLLRMDGNDRGRRIMERRRQEFIRREREFEQRQQQPANDFIDLTAEPDSPDYSRLVFPPMHLPRNDQPRNAGFLDQVPAQNARAASRNPRRQAGLTRTPSLARSDASINGGRGRGGGGGNIPMIDLTDDGPEPVAAPQPQPAQLHAAANHPNNPLNWDAFPHLHRPGPRADAQIPLAHAFGIGQHIRGHLHQLTAAMLGNANRQAGVAAADPQADQPNLRDVLGLIHLDLDYGGGIPPEFWEPHPRQEPQKPVYVPPKEAMEGCTRSTGEDVFVICPSCKEELVYDPDEKSDTPPPAKRQRTKKDRAEHHFMAVKACGHVFCHKCYADRKQKSKDNKLSESDSGFRPGPNSKTSVMCAVEGCNSEVGSKTAWLGIFI</sequence>
<feature type="region of interest" description="Disordered" evidence="4">
    <location>
        <begin position="1"/>
        <end position="120"/>
    </location>
</feature>
<evidence type="ECO:0000313" key="7">
    <source>
        <dbReference type="Proteomes" id="UP000006039"/>
    </source>
</evidence>
<feature type="region of interest" description="Disordered" evidence="4">
    <location>
        <begin position="191"/>
        <end position="232"/>
    </location>
</feature>
<evidence type="ECO:0000256" key="4">
    <source>
        <dbReference type="SAM" id="MobiDB-lite"/>
    </source>
</evidence>
<evidence type="ECO:0000313" key="6">
    <source>
        <dbReference type="EnsemblFungi" id="EJT68424"/>
    </source>
</evidence>
<accession>J3PKE3</accession>
<keyword evidence="3" id="KW-0862">Zinc</keyword>